<dbReference type="Proteomes" id="UP000694548">
    <property type="component" value="Chromosome sgr01"/>
</dbReference>
<reference evidence="15" key="1">
    <citation type="submission" date="2014-08" db="EMBL/GenBank/DDBJ databases">
        <authorList>
            <person name="Senf B."/>
            <person name="Petzold A."/>
            <person name="Downie B.R."/>
            <person name="Koch P."/>
            <person name="Platzer M."/>
        </authorList>
    </citation>
    <scope>NUCLEOTIDE SEQUENCE [LARGE SCALE GENOMIC DNA]</scope>
    <source>
        <strain evidence="15">GRZ</strain>
    </source>
</reference>
<dbReference type="PRINTS" id="PR01307">
    <property type="entry name" value="P2XRECEPTOR"/>
</dbReference>
<evidence type="ECO:0000256" key="8">
    <source>
        <dbReference type="ARBA" id="ARBA00023136"/>
    </source>
</evidence>
<evidence type="ECO:0000256" key="7">
    <source>
        <dbReference type="ARBA" id="ARBA00023065"/>
    </source>
</evidence>
<evidence type="ECO:0000313" key="16">
    <source>
        <dbReference type="Proteomes" id="UP000694548"/>
    </source>
</evidence>
<dbReference type="GO" id="GO:0004931">
    <property type="term" value="F:extracellularly ATP-gated monoatomic cation channel activity"/>
    <property type="evidence" value="ECO:0007669"/>
    <property type="project" value="InterPro"/>
</dbReference>
<keyword evidence="5 14" id="KW-0812">Transmembrane</keyword>
<evidence type="ECO:0000256" key="9">
    <source>
        <dbReference type="ARBA" id="ARBA00023157"/>
    </source>
</evidence>
<evidence type="ECO:0000256" key="10">
    <source>
        <dbReference type="ARBA" id="ARBA00023180"/>
    </source>
</evidence>
<dbReference type="AlphaFoldDB" id="A0A8C6KPP2"/>
<dbReference type="InterPro" id="IPR027309">
    <property type="entry name" value="P2X_extracellular_dom_sf"/>
</dbReference>
<evidence type="ECO:0000256" key="1">
    <source>
        <dbReference type="ARBA" id="ARBA00004651"/>
    </source>
</evidence>
<evidence type="ECO:0000256" key="12">
    <source>
        <dbReference type="ARBA" id="ARBA00023303"/>
    </source>
</evidence>
<keyword evidence="7" id="KW-0406">Ion transport</keyword>
<evidence type="ECO:0000256" key="2">
    <source>
        <dbReference type="ARBA" id="ARBA00009848"/>
    </source>
</evidence>
<keyword evidence="12" id="KW-0407">Ion channel</keyword>
<dbReference type="PROSITE" id="PS01212">
    <property type="entry name" value="P2X_RECEPTOR"/>
    <property type="match status" value="1"/>
</dbReference>
<reference evidence="15" key="3">
    <citation type="submission" date="2025-09" db="UniProtKB">
        <authorList>
            <consortium name="Ensembl"/>
        </authorList>
    </citation>
    <scope>IDENTIFICATION</scope>
</reference>
<dbReference type="GO" id="GO:0098794">
    <property type="term" value="C:postsynapse"/>
    <property type="evidence" value="ECO:0007669"/>
    <property type="project" value="GOC"/>
</dbReference>
<name>A0A8C6KPP2_NOTFU</name>
<keyword evidence="4" id="KW-1003">Cell membrane</keyword>
<keyword evidence="11" id="KW-1071">Ligand-gated ion channel</keyword>
<proteinExistence type="inferred from homology"/>
<evidence type="ECO:0000256" key="11">
    <source>
        <dbReference type="ARBA" id="ARBA00023286"/>
    </source>
</evidence>
<keyword evidence="16" id="KW-1185">Reference proteome</keyword>
<dbReference type="Gene3D" id="1.10.287.940">
    <property type="entry name" value="atp-gated p2x4 ion channel"/>
    <property type="match status" value="1"/>
</dbReference>
<keyword evidence="6 14" id="KW-1133">Transmembrane helix</keyword>
<keyword evidence="10" id="KW-0325">Glycoprotein</keyword>
<feature type="transmembrane region" description="Helical" evidence="14">
    <location>
        <begin position="278"/>
        <end position="303"/>
    </location>
</feature>
<comment type="similarity">
    <text evidence="2">Belongs to the P2X receptor family.</text>
</comment>
<dbReference type="Pfam" id="PF00864">
    <property type="entry name" value="P2X_receptor"/>
    <property type="match status" value="2"/>
</dbReference>
<evidence type="ECO:0000256" key="3">
    <source>
        <dbReference type="ARBA" id="ARBA00022448"/>
    </source>
</evidence>
<evidence type="ECO:0000256" key="13">
    <source>
        <dbReference type="ARBA" id="ARBA00036634"/>
    </source>
</evidence>
<keyword evidence="3" id="KW-0813">Transport</keyword>
<evidence type="ECO:0000256" key="6">
    <source>
        <dbReference type="ARBA" id="ARBA00022989"/>
    </source>
</evidence>
<accession>A0A8C6KPP2</accession>
<evidence type="ECO:0000313" key="15">
    <source>
        <dbReference type="Ensembl" id="ENSNFUP00015007029.1"/>
    </source>
</evidence>
<keyword evidence="8 14" id="KW-0472">Membrane</keyword>
<feature type="transmembrane region" description="Helical" evidence="14">
    <location>
        <begin position="26"/>
        <end position="45"/>
    </location>
</feature>
<evidence type="ECO:0000256" key="14">
    <source>
        <dbReference type="SAM" id="Phobius"/>
    </source>
</evidence>
<comment type="catalytic activity">
    <reaction evidence="13">
        <text>Ca(2+)(in) = Ca(2+)(out)</text>
        <dbReference type="Rhea" id="RHEA:29671"/>
        <dbReference type="ChEBI" id="CHEBI:29108"/>
    </reaction>
</comment>
<evidence type="ECO:0000256" key="4">
    <source>
        <dbReference type="ARBA" id="ARBA00022475"/>
    </source>
</evidence>
<evidence type="ECO:0000256" key="5">
    <source>
        <dbReference type="ARBA" id="ARBA00022692"/>
    </source>
</evidence>
<comment type="subcellular location">
    <subcellularLocation>
        <location evidence="1">Cell membrane</location>
        <topology evidence="1">Multi-pass membrane protein</topology>
    </subcellularLocation>
</comment>
<dbReference type="PANTHER" id="PTHR10125">
    <property type="entry name" value="P2X PURINOCEPTOR"/>
    <property type="match status" value="1"/>
</dbReference>
<dbReference type="InterPro" id="IPR001429">
    <property type="entry name" value="P2X_purnocptor"/>
</dbReference>
<organism evidence="15 16">
    <name type="scientific">Nothobranchius furzeri</name>
    <name type="common">Turquoise killifish</name>
    <dbReference type="NCBI Taxonomy" id="105023"/>
    <lineage>
        <taxon>Eukaryota</taxon>
        <taxon>Metazoa</taxon>
        <taxon>Chordata</taxon>
        <taxon>Craniata</taxon>
        <taxon>Vertebrata</taxon>
        <taxon>Euteleostomi</taxon>
        <taxon>Actinopterygii</taxon>
        <taxon>Neopterygii</taxon>
        <taxon>Teleostei</taxon>
        <taxon>Neoteleostei</taxon>
        <taxon>Acanthomorphata</taxon>
        <taxon>Ovalentaria</taxon>
        <taxon>Atherinomorphae</taxon>
        <taxon>Cyprinodontiformes</taxon>
        <taxon>Nothobranchiidae</taxon>
        <taxon>Nothobranchius</taxon>
    </lineage>
</organism>
<dbReference type="InterPro" id="IPR059116">
    <property type="entry name" value="P2X_receptor"/>
</dbReference>
<dbReference type="PANTHER" id="PTHR10125:SF8">
    <property type="entry name" value="P2X PURINOCEPTOR 3"/>
    <property type="match status" value="1"/>
</dbReference>
<dbReference type="GeneTree" id="ENSGT01020000230351"/>
<dbReference type="GO" id="GO:0070588">
    <property type="term" value="P:calcium ion transmembrane transport"/>
    <property type="evidence" value="ECO:0007669"/>
    <property type="project" value="TreeGrafter"/>
</dbReference>
<sequence>MMGVIAGFFSYETNKSVVVKSWSVGIINRVVQLVIITYFVCYVFLYEKAYQVSDTAIESSVITKVKGFGELNNRVMDVADYIYPPQGAGVFCILTRIIVTDNQFQGRCPEVRALSDFICPSSSMLEFKDFTIFIKNSIRFPLFDVTRGNFPSTLNITNCTFDKDLDPSCPIFRVQDILRETQQNASVLAKKGGEIGINIEWQCNLDLNIDRCVPKYSFRRLDAPFENNTISKGYNFRFAKYYKTEKGTEFRTLHKAYAVRFDVMVTGKARKFSLIPTVINVVAALTSIGMGTVVCDVILLNFLRGAEQYKAKKFEEV</sequence>
<dbReference type="Gene3D" id="2.60.490.10">
    <property type="entry name" value="atp-gated p2x4 ion channel domain"/>
    <property type="match status" value="1"/>
</dbReference>
<dbReference type="GO" id="GO:0005886">
    <property type="term" value="C:plasma membrane"/>
    <property type="evidence" value="ECO:0007669"/>
    <property type="project" value="UniProtKB-SubCell"/>
</dbReference>
<protein>
    <submittedName>
        <fullName evidence="15">Purinergic receptor P2X, ligand-gated ion channel, 3a</fullName>
    </submittedName>
</protein>
<dbReference type="Ensembl" id="ENSNFUT00015007392.1">
    <property type="protein sequence ID" value="ENSNFUP00015007029.1"/>
    <property type="gene ID" value="ENSNFUG00015003460.1"/>
</dbReference>
<dbReference type="GO" id="GO:0001614">
    <property type="term" value="F:purinergic nucleotide receptor activity"/>
    <property type="evidence" value="ECO:0007669"/>
    <property type="project" value="InterPro"/>
</dbReference>
<dbReference type="InterPro" id="IPR053792">
    <property type="entry name" value="P2X_RECEPTOR_CS"/>
</dbReference>
<dbReference type="GO" id="GO:0033198">
    <property type="term" value="P:response to ATP"/>
    <property type="evidence" value="ECO:0007669"/>
    <property type="project" value="InterPro"/>
</dbReference>
<reference evidence="15" key="2">
    <citation type="submission" date="2025-08" db="UniProtKB">
        <authorList>
            <consortium name="Ensembl"/>
        </authorList>
    </citation>
    <scope>IDENTIFICATION</scope>
</reference>
<keyword evidence="9" id="KW-1015">Disulfide bond</keyword>